<organism evidence="1 2">
    <name type="scientific">Candidatus Opimibacter skivensis</name>
    <dbReference type="NCBI Taxonomy" id="2982028"/>
    <lineage>
        <taxon>Bacteria</taxon>
        <taxon>Pseudomonadati</taxon>
        <taxon>Bacteroidota</taxon>
        <taxon>Saprospiria</taxon>
        <taxon>Saprospirales</taxon>
        <taxon>Saprospiraceae</taxon>
        <taxon>Candidatus Opimibacter</taxon>
    </lineage>
</organism>
<evidence type="ECO:0000313" key="1">
    <source>
        <dbReference type="EMBL" id="MBK9983272.1"/>
    </source>
</evidence>
<name>A0A9D7SWM2_9BACT</name>
<evidence type="ECO:0000313" key="2">
    <source>
        <dbReference type="Proteomes" id="UP000808337"/>
    </source>
</evidence>
<protein>
    <submittedName>
        <fullName evidence="1">Uncharacterized protein</fullName>
    </submittedName>
</protein>
<accession>A0A9D7SWM2</accession>
<dbReference type="AlphaFoldDB" id="A0A9D7SWM2"/>
<dbReference type="Proteomes" id="UP000808337">
    <property type="component" value="Unassembled WGS sequence"/>
</dbReference>
<reference evidence="1 2" key="1">
    <citation type="submission" date="2020-10" db="EMBL/GenBank/DDBJ databases">
        <title>Connecting structure to function with the recovery of over 1000 high-quality activated sludge metagenome-assembled genomes encoding full-length rRNA genes using long-read sequencing.</title>
        <authorList>
            <person name="Singleton C.M."/>
            <person name="Petriglieri F."/>
            <person name="Kristensen J.M."/>
            <person name="Kirkegaard R.H."/>
            <person name="Michaelsen T.Y."/>
            <person name="Andersen M.H."/>
            <person name="Karst S.M."/>
            <person name="Dueholm M.S."/>
            <person name="Nielsen P.H."/>
            <person name="Albertsen M."/>
        </authorList>
    </citation>
    <scope>NUCLEOTIDE SEQUENCE [LARGE SCALE GENOMIC DNA]</scope>
    <source>
        <strain evidence="1">Ribe_18-Q3-R11-54_MAXAC.273</strain>
    </source>
</reference>
<gene>
    <name evidence="1" type="ORF">IPP15_12865</name>
</gene>
<dbReference type="EMBL" id="JADKGY010000014">
    <property type="protein sequence ID" value="MBK9983272.1"/>
    <property type="molecule type" value="Genomic_DNA"/>
</dbReference>
<proteinExistence type="predicted"/>
<comment type="caution">
    <text evidence="1">The sequence shown here is derived from an EMBL/GenBank/DDBJ whole genome shotgun (WGS) entry which is preliminary data.</text>
</comment>
<sequence length="180" mass="20875">MKLDRQILKLAHHEAHHHLMSDLNYTMELHRFMKDVIDLDTYLSSDFGFKKFLNDYGVGRTLKAGDDPKLKILSLIKDFQFGKSHVQEIAILATKIQQQGLSSQSGKGGPGLPQSFCSKFLYVLKPDQLIPYDSYVLKSLQLTYGLPLKTLDEYYEKADHFRLRYFSEKSDEVIKIREKK</sequence>